<dbReference type="KEGG" id="vbo:CKY39_16300"/>
<evidence type="ECO:0000313" key="2">
    <source>
        <dbReference type="Proteomes" id="UP000217154"/>
    </source>
</evidence>
<dbReference type="Proteomes" id="UP000217154">
    <property type="component" value="Chromosome"/>
</dbReference>
<gene>
    <name evidence="1" type="ORF">CKY39_16300</name>
</gene>
<name>A0A250DJP4_9BURK</name>
<dbReference type="AlphaFoldDB" id="A0A250DJP4"/>
<sequence length="155" mass="17642">MYCEVFRYHFEGAELPDKDAVKHTRRVGELVYMERIHDPRPGRSLMLAMLLADDRETYLLPALDRAHLYEVRGGIFIEGLEVIPRGRGSKNIKSDDYPQRWFCRPVPRPAAADAAGVRLEARRHADDISAALTRRPTRRVLYDPATASGNSPGHF</sequence>
<accession>A0A250DJP4</accession>
<reference evidence="1 2" key="1">
    <citation type="submission" date="2017-09" db="EMBL/GenBank/DDBJ databases">
        <title>The diverse metabolic capabilities of V. boronicumulans make it an excellent choice for continued studies on novel biodegradation.</title>
        <authorList>
            <person name="Sun S."/>
        </authorList>
    </citation>
    <scope>NUCLEOTIDE SEQUENCE [LARGE SCALE GENOMIC DNA]</scope>
    <source>
        <strain evidence="1 2">J1</strain>
    </source>
</reference>
<protein>
    <submittedName>
        <fullName evidence="1">Uncharacterized protein</fullName>
    </submittedName>
</protein>
<proteinExistence type="predicted"/>
<organism evidence="1 2">
    <name type="scientific">Variovorax boronicumulans</name>
    <dbReference type="NCBI Taxonomy" id="436515"/>
    <lineage>
        <taxon>Bacteria</taxon>
        <taxon>Pseudomonadati</taxon>
        <taxon>Pseudomonadota</taxon>
        <taxon>Betaproteobacteria</taxon>
        <taxon>Burkholderiales</taxon>
        <taxon>Comamonadaceae</taxon>
        <taxon>Variovorax</taxon>
    </lineage>
</organism>
<evidence type="ECO:0000313" key="1">
    <source>
        <dbReference type="EMBL" id="ATA54597.1"/>
    </source>
</evidence>
<dbReference type="EMBL" id="CP023284">
    <property type="protein sequence ID" value="ATA54597.1"/>
    <property type="molecule type" value="Genomic_DNA"/>
</dbReference>